<dbReference type="PANTHER" id="PTHR40590:SF1">
    <property type="entry name" value="CYTOPLASMIC PROTEIN"/>
    <property type="match status" value="1"/>
</dbReference>
<dbReference type="Pfam" id="PF01963">
    <property type="entry name" value="TraB_PrgY_gumN"/>
    <property type="match status" value="1"/>
</dbReference>
<reference evidence="2" key="1">
    <citation type="submission" date="2022-02" db="EMBL/GenBank/DDBJ databases">
        <title>Qipengyuania spongiae sp. nov., isolated from marine sponge.</title>
        <authorList>
            <person name="Li Z."/>
            <person name="Zhang M."/>
        </authorList>
    </citation>
    <scope>NUCLEOTIDE SEQUENCE</scope>
    <source>
        <strain evidence="2">PHS-Z21</strain>
    </source>
</reference>
<dbReference type="Proteomes" id="UP001065265">
    <property type="component" value="Chromosome"/>
</dbReference>
<protein>
    <submittedName>
        <fullName evidence="2">TraB/GumN family protein</fullName>
    </submittedName>
</protein>
<sequence>MKPINNRLTTTISAAALVFGLQGWSAASAQEVAPAPAAPAAEATTGPALWKVADEDTTIYLFGTVHALPEDTDWMRGPISEALASAETLVTEIEDAEMSDPAMQQKMMISGMLPEGTALRSLLNEEQTATYEAALAKVGVPAEAFDRFKPWMAGITLSVLPIMQAGYTQESGVEKRIEAEAGPDKMREALETVGSQLAVFETLPQEAQIAFLMSSAEMVDDIVPMMDQMVAEWLEGDADGLAELMNRGLTDPQLAEALLYKRNRNWVEWIESRMDAPGTVFMAVGAGHLAGKNSVQDYLEQEGVTVTRVQ</sequence>
<gene>
    <name evidence="2" type="ORF">L1F33_11290</name>
</gene>
<dbReference type="CDD" id="cd14789">
    <property type="entry name" value="Tiki"/>
    <property type="match status" value="1"/>
</dbReference>
<proteinExistence type="predicted"/>
<dbReference type="InterPro" id="IPR047111">
    <property type="entry name" value="YbaP-like"/>
</dbReference>
<evidence type="ECO:0000313" key="2">
    <source>
        <dbReference type="EMBL" id="UVI38822.1"/>
    </source>
</evidence>
<organism evidence="2 3">
    <name type="scientific">Qipengyuania spongiae</name>
    <dbReference type="NCBI Taxonomy" id="2909673"/>
    <lineage>
        <taxon>Bacteria</taxon>
        <taxon>Pseudomonadati</taxon>
        <taxon>Pseudomonadota</taxon>
        <taxon>Alphaproteobacteria</taxon>
        <taxon>Sphingomonadales</taxon>
        <taxon>Erythrobacteraceae</taxon>
        <taxon>Qipengyuania</taxon>
    </lineage>
</organism>
<name>A0ABY5SW88_9SPHN</name>
<dbReference type="InterPro" id="IPR002816">
    <property type="entry name" value="TraB/PrgY/GumN_fam"/>
</dbReference>
<keyword evidence="1" id="KW-0732">Signal</keyword>
<dbReference type="RefSeq" id="WP_265558001.1">
    <property type="nucleotide sequence ID" value="NZ_CP092471.1"/>
</dbReference>
<evidence type="ECO:0000256" key="1">
    <source>
        <dbReference type="SAM" id="SignalP"/>
    </source>
</evidence>
<dbReference type="EMBL" id="CP092471">
    <property type="protein sequence ID" value="UVI38822.1"/>
    <property type="molecule type" value="Genomic_DNA"/>
</dbReference>
<dbReference type="PANTHER" id="PTHR40590">
    <property type="entry name" value="CYTOPLASMIC PROTEIN-RELATED"/>
    <property type="match status" value="1"/>
</dbReference>
<keyword evidence="3" id="KW-1185">Reference proteome</keyword>
<accession>A0ABY5SW88</accession>
<feature type="signal peptide" evidence="1">
    <location>
        <begin position="1"/>
        <end position="29"/>
    </location>
</feature>
<evidence type="ECO:0000313" key="3">
    <source>
        <dbReference type="Proteomes" id="UP001065265"/>
    </source>
</evidence>
<feature type="chain" id="PRO_5046879865" evidence="1">
    <location>
        <begin position="30"/>
        <end position="310"/>
    </location>
</feature>